<dbReference type="EMBL" id="CAJNOI010000187">
    <property type="protein sequence ID" value="CAF1168441.1"/>
    <property type="molecule type" value="Genomic_DNA"/>
</dbReference>
<feature type="compositionally biased region" description="Low complexity" evidence="1">
    <location>
        <begin position="126"/>
        <end position="146"/>
    </location>
</feature>
<dbReference type="OrthoDB" id="660555at2759"/>
<feature type="non-terminal residue" evidence="3">
    <location>
        <position position="1"/>
    </location>
</feature>
<dbReference type="Proteomes" id="UP000663877">
    <property type="component" value="Unassembled WGS sequence"/>
</dbReference>
<reference evidence="3" key="1">
    <citation type="submission" date="2021-02" db="EMBL/GenBank/DDBJ databases">
        <authorList>
            <person name="Nowell W R."/>
        </authorList>
    </citation>
    <scope>NUCLEOTIDE SEQUENCE</scope>
</reference>
<evidence type="ECO:0000313" key="3">
    <source>
        <dbReference type="EMBL" id="CAF1388531.1"/>
    </source>
</evidence>
<dbReference type="AlphaFoldDB" id="A0A815KDY2"/>
<evidence type="ECO:0000313" key="2">
    <source>
        <dbReference type="EMBL" id="CAF1168441.1"/>
    </source>
</evidence>
<proteinExistence type="predicted"/>
<gene>
    <name evidence="2" type="ORF">BJG266_LOCUS25053</name>
    <name evidence="3" type="ORF">QVE165_LOCUS36073</name>
</gene>
<organism evidence="3 4">
    <name type="scientific">Adineta steineri</name>
    <dbReference type="NCBI Taxonomy" id="433720"/>
    <lineage>
        <taxon>Eukaryota</taxon>
        <taxon>Metazoa</taxon>
        <taxon>Spiralia</taxon>
        <taxon>Gnathifera</taxon>
        <taxon>Rotifera</taxon>
        <taxon>Eurotatoria</taxon>
        <taxon>Bdelloidea</taxon>
        <taxon>Adinetida</taxon>
        <taxon>Adinetidae</taxon>
        <taxon>Adineta</taxon>
    </lineage>
</organism>
<accession>A0A815KDY2</accession>
<dbReference type="Proteomes" id="UP000663832">
    <property type="component" value="Unassembled WGS sequence"/>
</dbReference>
<feature type="region of interest" description="Disordered" evidence="1">
    <location>
        <begin position="126"/>
        <end position="158"/>
    </location>
</feature>
<feature type="non-terminal residue" evidence="3">
    <location>
        <position position="158"/>
    </location>
</feature>
<keyword evidence="4" id="KW-1185">Reference proteome</keyword>
<name>A0A815KDY2_9BILA</name>
<evidence type="ECO:0000313" key="4">
    <source>
        <dbReference type="Proteomes" id="UP000663832"/>
    </source>
</evidence>
<evidence type="ECO:0000256" key="1">
    <source>
        <dbReference type="SAM" id="MobiDB-lite"/>
    </source>
</evidence>
<sequence length="158" mass="18415">MRKIRFRYIKENGKSTSVTVRCSLKRNASLISEALRHYQRLERQNDGETSTKKLDKQNRRHYQHVNECKFRPVVIENAVTHKIKPTTNHHHHHFDPIQLRRKQCSSTLIDEDFPIFYNSNLPSLSSSSSGFQSHSHSSSNQTSSTNDEIENLNKRGNI</sequence>
<protein>
    <submittedName>
        <fullName evidence="3">Uncharacterized protein</fullName>
    </submittedName>
</protein>
<dbReference type="EMBL" id="CAJNOM010000358">
    <property type="protein sequence ID" value="CAF1388531.1"/>
    <property type="molecule type" value="Genomic_DNA"/>
</dbReference>
<comment type="caution">
    <text evidence="3">The sequence shown here is derived from an EMBL/GenBank/DDBJ whole genome shotgun (WGS) entry which is preliminary data.</text>
</comment>